<name>X1F7W1_9ZZZZ</name>
<dbReference type="AlphaFoldDB" id="X1F7W1"/>
<proteinExistence type="predicted"/>
<dbReference type="EMBL" id="BART01040373">
    <property type="protein sequence ID" value="GAH28660.1"/>
    <property type="molecule type" value="Genomic_DNA"/>
</dbReference>
<feature type="non-terminal residue" evidence="1">
    <location>
        <position position="96"/>
    </location>
</feature>
<protein>
    <submittedName>
        <fullName evidence="1">Uncharacterized protein</fullName>
    </submittedName>
</protein>
<organism evidence="1">
    <name type="scientific">marine sediment metagenome</name>
    <dbReference type="NCBI Taxonomy" id="412755"/>
    <lineage>
        <taxon>unclassified sequences</taxon>
        <taxon>metagenomes</taxon>
        <taxon>ecological metagenomes</taxon>
    </lineage>
</organism>
<sequence>TLDVTSQFAFGVYDNGQSKWLIGHGAATGITGSGGDNYVCVYDGADTIEGTDDLQWDGTTLTIGDGTAGRDYILTFNGETKDCIITWMEDEDHLKY</sequence>
<feature type="non-terminal residue" evidence="1">
    <location>
        <position position="1"/>
    </location>
</feature>
<accession>X1F7W1</accession>
<reference evidence="1" key="1">
    <citation type="journal article" date="2014" name="Front. Microbiol.">
        <title>High frequency of phylogenetically diverse reductive dehalogenase-homologous genes in deep subseafloor sedimentary metagenomes.</title>
        <authorList>
            <person name="Kawai M."/>
            <person name="Futagami T."/>
            <person name="Toyoda A."/>
            <person name="Takaki Y."/>
            <person name="Nishi S."/>
            <person name="Hori S."/>
            <person name="Arai W."/>
            <person name="Tsubouchi T."/>
            <person name="Morono Y."/>
            <person name="Uchiyama I."/>
            <person name="Ito T."/>
            <person name="Fujiyama A."/>
            <person name="Inagaki F."/>
            <person name="Takami H."/>
        </authorList>
    </citation>
    <scope>NUCLEOTIDE SEQUENCE</scope>
    <source>
        <strain evidence="1">Expedition CK06-06</strain>
    </source>
</reference>
<evidence type="ECO:0000313" key="1">
    <source>
        <dbReference type="EMBL" id="GAH28660.1"/>
    </source>
</evidence>
<gene>
    <name evidence="1" type="ORF">S01H4_65759</name>
</gene>
<comment type="caution">
    <text evidence="1">The sequence shown here is derived from an EMBL/GenBank/DDBJ whole genome shotgun (WGS) entry which is preliminary data.</text>
</comment>